<dbReference type="AlphaFoldDB" id="A0A1U7HP09"/>
<reference evidence="1 2" key="1">
    <citation type="submission" date="2016-11" db="EMBL/GenBank/DDBJ databases">
        <title>Draft Genome Sequences of Nine Cyanobacterial Strains from Diverse Habitats.</title>
        <authorList>
            <person name="Zhu T."/>
            <person name="Hou S."/>
            <person name="Lu X."/>
            <person name="Hess W.R."/>
        </authorList>
    </citation>
    <scope>NUCLEOTIDE SEQUENCE [LARGE SCALE GENOMIC DNA]</scope>
    <source>
        <strain evidence="1 2">NIES-593</strain>
    </source>
</reference>
<dbReference type="Proteomes" id="UP000186868">
    <property type="component" value="Unassembled WGS sequence"/>
</dbReference>
<dbReference type="EMBL" id="MRCB01000004">
    <property type="protein sequence ID" value="OKH25288.1"/>
    <property type="molecule type" value="Genomic_DNA"/>
</dbReference>
<protein>
    <submittedName>
        <fullName evidence="1">Uncharacterized protein</fullName>
    </submittedName>
</protein>
<gene>
    <name evidence="1" type="ORF">NIES593_05920</name>
</gene>
<proteinExistence type="predicted"/>
<accession>A0A1U7HP09</accession>
<evidence type="ECO:0000313" key="2">
    <source>
        <dbReference type="Proteomes" id="UP000186868"/>
    </source>
</evidence>
<comment type="caution">
    <text evidence="1">The sequence shown here is derived from an EMBL/GenBank/DDBJ whole genome shotgun (WGS) entry which is preliminary data.</text>
</comment>
<dbReference type="RefSeq" id="WP_073598695.1">
    <property type="nucleotide sequence ID" value="NZ_MRCB01000004.1"/>
</dbReference>
<sequence length="256" mass="29338">MAIIALKAWYLEHYAPIKEIVKRPHDLRLSRNSLLKSGMRADFLDDAQAIQESVWFQRYLEGNLVEFYIEGSGGYAISNIDLLSHEIYFTKQDISAWLEPIVFLSCQNEYPQASEALRSALAEAIETFNRRSRFPITLEESLRSTDTTVRLSETQLRKIRKSLLFIADGTPIISIPQERQPQLILSPLVCVELGYALANKRAGQILLAQMERPDLIGKFSFDLPQHQQLIFKTATELNKTLPSMLKTLLQRFNLHS</sequence>
<dbReference type="OrthoDB" id="508212at2"/>
<evidence type="ECO:0000313" key="1">
    <source>
        <dbReference type="EMBL" id="OKH25288.1"/>
    </source>
</evidence>
<organism evidence="1 2">
    <name type="scientific">Hydrococcus rivularis NIES-593</name>
    <dbReference type="NCBI Taxonomy" id="1921803"/>
    <lineage>
        <taxon>Bacteria</taxon>
        <taxon>Bacillati</taxon>
        <taxon>Cyanobacteriota</taxon>
        <taxon>Cyanophyceae</taxon>
        <taxon>Pleurocapsales</taxon>
        <taxon>Hydrococcaceae</taxon>
        <taxon>Hydrococcus</taxon>
    </lineage>
</organism>
<name>A0A1U7HP09_9CYAN</name>
<keyword evidence="2" id="KW-1185">Reference proteome</keyword>
<dbReference type="STRING" id="1921803.NIES593_05920"/>